<sequence length="222" mass="25916">MFVSHVFLSNFRSDLIGIMNRFVFGFMVAVLVFAGFWLWSNKQDSKEQMLESSSLIQQQIEQVGKLIVTEGYFSQVFTYKNSQNLFLNLMTSDKKALVVANAKVTVEYDLRQMQTEIDQENKTVILKRIPEPVINIYPDIEYYDVTQDYFNKFGAADYNKIKSTINARIREKVDKSNLLENSQDRLMSELANIFILTKSLGWTLQYNEIIVESEEQLQNLKR</sequence>
<reference evidence="3" key="1">
    <citation type="submission" date="2017-04" db="EMBL/GenBank/DDBJ databases">
        <authorList>
            <person name="Varghese N."/>
            <person name="Submissions S."/>
        </authorList>
    </citation>
    <scope>NUCLEOTIDE SEQUENCE [LARGE SCALE GENOMIC DNA]</scope>
    <source>
        <strain evidence="3">DSM 16537</strain>
    </source>
</reference>
<accession>A0A1W2H366</accession>
<dbReference type="EMBL" id="LT838813">
    <property type="protein sequence ID" value="SMD43341.1"/>
    <property type="molecule type" value="Genomic_DNA"/>
</dbReference>
<name>A0A1W2H366_9BACT</name>
<dbReference type="Proteomes" id="UP000192333">
    <property type="component" value="Chromosome I"/>
</dbReference>
<dbReference type="AlphaFoldDB" id="A0A1W2H366"/>
<keyword evidence="1" id="KW-0812">Transmembrane</keyword>
<evidence type="ECO:0000313" key="3">
    <source>
        <dbReference type="Proteomes" id="UP000192333"/>
    </source>
</evidence>
<keyword evidence="1" id="KW-1133">Transmembrane helix</keyword>
<dbReference type="InterPro" id="IPR025324">
    <property type="entry name" value="DUF4230"/>
</dbReference>
<keyword evidence="3" id="KW-1185">Reference proteome</keyword>
<organism evidence="2 3">
    <name type="scientific">Aquiflexum balticum DSM 16537</name>
    <dbReference type="NCBI Taxonomy" id="758820"/>
    <lineage>
        <taxon>Bacteria</taxon>
        <taxon>Pseudomonadati</taxon>
        <taxon>Bacteroidota</taxon>
        <taxon>Cytophagia</taxon>
        <taxon>Cytophagales</taxon>
        <taxon>Cyclobacteriaceae</taxon>
        <taxon>Aquiflexum</taxon>
    </lineage>
</organism>
<dbReference type="STRING" id="758820.SAMN00777080_1931"/>
<proteinExistence type="predicted"/>
<dbReference type="Pfam" id="PF14014">
    <property type="entry name" value="DUF4230"/>
    <property type="match status" value="1"/>
</dbReference>
<evidence type="ECO:0008006" key="4">
    <source>
        <dbReference type="Google" id="ProtNLM"/>
    </source>
</evidence>
<keyword evidence="1" id="KW-0472">Membrane</keyword>
<protein>
    <recommendedName>
        <fullName evidence="4">DUF4230 domain-containing protein</fullName>
    </recommendedName>
</protein>
<evidence type="ECO:0000313" key="2">
    <source>
        <dbReference type="EMBL" id="SMD43341.1"/>
    </source>
</evidence>
<feature type="transmembrane region" description="Helical" evidence="1">
    <location>
        <begin position="18"/>
        <end position="39"/>
    </location>
</feature>
<gene>
    <name evidence="2" type="ORF">SAMN00777080_1931</name>
</gene>
<evidence type="ECO:0000256" key="1">
    <source>
        <dbReference type="SAM" id="Phobius"/>
    </source>
</evidence>